<evidence type="ECO:0000313" key="2">
    <source>
        <dbReference type="Proteomes" id="UP001259832"/>
    </source>
</evidence>
<comment type="caution">
    <text evidence="1">The sequence shown here is derived from an EMBL/GenBank/DDBJ whole genome shotgun (WGS) entry which is preliminary data.</text>
</comment>
<accession>A0AAD9GVS8</accession>
<name>A0AAD9GVS8_9STRA</name>
<proteinExistence type="predicted"/>
<protein>
    <submittedName>
        <fullName evidence="1">Uncharacterized protein</fullName>
    </submittedName>
</protein>
<dbReference type="EMBL" id="JASMQC010000004">
    <property type="protein sequence ID" value="KAK1945491.1"/>
    <property type="molecule type" value="Genomic_DNA"/>
</dbReference>
<evidence type="ECO:0000313" key="1">
    <source>
        <dbReference type="EMBL" id="KAK1945491.1"/>
    </source>
</evidence>
<keyword evidence="2" id="KW-1185">Reference proteome</keyword>
<gene>
    <name evidence="1" type="ORF">P3T76_002539</name>
</gene>
<sequence>MRVVINSFLQDHGNAVVKELLSNYRVLAMIEKAPVGGVLIHVHSSDAERMLIGQEVNLLGRRFKVKHQSPLSNKFFLDIFGVRSAMMVNNLFMGLAALGARPLVMTPSDVNMETHVTTPTWRFYFGQDEPPACLKVHGFVTNQLVYG</sequence>
<reference evidence="1" key="1">
    <citation type="submission" date="2023-08" db="EMBL/GenBank/DDBJ databases">
        <title>Reference Genome Resource for the Citrus Pathogen Phytophthora citrophthora.</title>
        <authorList>
            <person name="Moller H."/>
            <person name="Coetzee B."/>
            <person name="Rose L.J."/>
            <person name="Van Niekerk J.M."/>
        </authorList>
    </citation>
    <scope>NUCLEOTIDE SEQUENCE</scope>
    <source>
        <strain evidence="1">STE-U-9442</strain>
    </source>
</reference>
<organism evidence="1 2">
    <name type="scientific">Phytophthora citrophthora</name>
    <dbReference type="NCBI Taxonomy" id="4793"/>
    <lineage>
        <taxon>Eukaryota</taxon>
        <taxon>Sar</taxon>
        <taxon>Stramenopiles</taxon>
        <taxon>Oomycota</taxon>
        <taxon>Peronosporomycetes</taxon>
        <taxon>Peronosporales</taxon>
        <taxon>Peronosporaceae</taxon>
        <taxon>Phytophthora</taxon>
    </lineage>
</organism>
<dbReference type="AlphaFoldDB" id="A0AAD9GVS8"/>
<dbReference type="Proteomes" id="UP001259832">
    <property type="component" value="Unassembled WGS sequence"/>
</dbReference>